<dbReference type="SUPFAM" id="SSF53187">
    <property type="entry name" value="Zn-dependent exopeptidases"/>
    <property type="match status" value="1"/>
</dbReference>
<evidence type="ECO:0000259" key="4">
    <source>
        <dbReference type="SMART" id="SM00646"/>
    </source>
</evidence>
<dbReference type="SMART" id="SM00646">
    <property type="entry name" value="Ami_3"/>
    <property type="match status" value="1"/>
</dbReference>
<evidence type="ECO:0000313" key="5">
    <source>
        <dbReference type="EMBL" id="MBB1126575.1"/>
    </source>
</evidence>
<reference evidence="5 6" key="1">
    <citation type="journal article" date="2020" name="Arch. Microbiol.">
        <title>The genome sequence of the giant phototrophic gammaproteobacterium Thiospirillum jenense gives insight into its physiological properties and phylogenetic relationships.</title>
        <authorList>
            <person name="Imhoff J.F."/>
            <person name="Meyer T.E."/>
            <person name="Kyndt J.A."/>
        </authorList>
    </citation>
    <scope>NUCLEOTIDE SEQUENCE [LARGE SCALE GENOMIC DNA]</scope>
    <source>
        <strain evidence="5 6">DSM 216</strain>
    </source>
</reference>
<dbReference type="Proteomes" id="UP000548632">
    <property type="component" value="Unassembled WGS sequence"/>
</dbReference>
<accession>A0A839HC78</accession>
<dbReference type="PANTHER" id="PTHR30404">
    <property type="entry name" value="N-ACETYLMURAMOYL-L-ALANINE AMIDASE"/>
    <property type="match status" value="1"/>
</dbReference>
<dbReference type="CDD" id="cd02696">
    <property type="entry name" value="MurNAc-LAA"/>
    <property type="match status" value="1"/>
</dbReference>
<dbReference type="RefSeq" id="WP_182584203.1">
    <property type="nucleotide sequence ID" value="NZ_JABVCQ010000021.1"/>
</dbReference>
<evidence type="ECO:0000256" key="2">
    <source>
        <dbReference type="ARBA" id="ARBA00011901"/>
    </source>
</evidence>
<name>A0A839HC78_9GAMM</name>
<dbReference type="Gene3D" id="3.40.630.40">
    <property type="entry name" value="Zn-dependent exopeptidases"/>
    <property type="match status" value="1"/>
</dbReference>
<keyword evidence="3" id="KW-0378">Hydrolase</keyword>
<dbReference type="GO" id="GO:0008745">
    <property type="term" value="F:N-acetylmuramoyl-L-alanine amidase activity"/>
    <property type="evidence" value="ECO:0007669"/>
    <property type="project" value="UniProtKB-EC"/>
</dbReference>
<dbReference type="PANTHER" id="PTHR30404:SF0">
    <property type="entry name" value="N-ACETYLMURAMOYL-L-ALANINE AMIDASE AMIC"/>
    <property type="match status" value="1"/>
</dbReference>
<dbReference type="GO" id="GO:0030288">
    <property type="term" value="C:outer membrane-bounded periplasmic space"/>
    <property type="evidence" value="ECO:0007669"/>
    <property type="project" value="TreeGrafter"/>
</dbReference>
<dbReference type="Pfam" id="PF01520">
    <property type="entry name" value="Amidase_3"/>
    <property type="match status" value="1"/>
</dbReference>
<gene>
    <name evidence="5" type="ORF">HUK38_10085</name>
</gene>
<protein>
    <recommendedName>
        <fullName evidence="2">N-acetylmuramoyl-L-alanine amidase</fullName>
        <ecNumber evidence="2">3.5.1.28</ecNumber>
    </recommendedName>
</protein>
<feature type="domain" description="MurNAc-LAA" evidence="4">
    <location>
        <begin position="225"/>
        <end position="376"/>
    </location>
</feature>
<sequence>MSTSDNSSQPALKAEILRGVLAQNIAMTRPRVTPPVTITADPAAGVAAPMLQVQPRRGWRMAMIASALLLIPRHLGWWAPSPPTQLAMSPLSWSTTAPLALPNDVTHPPPLFSTHQVSTPQLADALTLPLAAATHDAAQQLRLEALLAAPRIPIATLFGLQFRTIVIDPGHGGSDPGAIGPSGLTEKVITLDIAQRLRERLQRRDGYRVLLTRHSDTRHTLKERVAFARTAGADLFISLHFNTLPQRSVNVIETYYFGSQSDQHTAAIAAAENRGSEFALAEFKRLIMNIGNTLKTQESRDLAIALQAALVEDLTVQSSQVIDAGIKTAPFVLLLGVEVPSVLVEISCLSHPAEEQRLMTSAYRNHIATALERGLVSYLENQWTTRPSATGESTHVGVKSD</sequence>
<dbReference type="AlphaFoldDB" id="A0A839HC78"/>
<dbReference type="InterPro" id="IPR002508">
    <property type="entry name" value="MurNAc-LAA_cat"/>
</dbReference>
<comment type="caution">
    <text evidence="5">The sequence shown here is derived from an EMBL/GenBank/DDBJ whole genome shotgun (WGS) entry which is preliminary data.</text>
</comment>
<proteinExistence type="predicted"/>
<evidence type="ECO:0000313" key="6">
    <source>
        <dbReference type="Proteomes" id="UP000548632"/>
    </source>
</evidence>
<dbReference type="InterPro" id="IPR050695">
    <property type="entry name" value="N-acetylmuramoyl_amidase_3"/>
</dbReference>
<dbReference type="GO" id="GO:0009253">
    <property type="term" value="P:peptidoglycan catabolic process"/>
    <property type="evidence" value="ECO:0007669"/>
    <property type="project" value="InterPro"/>
</dbReference>
<evidence type="ECO:0000256" key="3">
    <source>
        <dbReference type="ARBA" id="ARBA00022801"/>
    </source>
</evidence>
<organism evidence="5 6">
    <name type="scientific">Thiospirillum jenense</name>
    <dbReference type="NCBI Taxonomy" id="1653858"/>
    <lineage>
        <taxon>Bacteria</taxon>
        <taxon>Pseudomonadati</taxon>
        <taxon>Pseudomonadota</taxon>
        <taxon>Gammaproteobacteria</taxon>
        <taxon>Chromatiales</taxon>
        <taxon>Chromatiaceae</taxon>
        <taxon>Thiospirillum</taxon>
    </lineage>
</organism>
<dbReference type="EMBL" id="JABVCQ010000021">
    <property type="protein sequence ID" value="MBB1126575.1"/>
    <property type="molecule type" value="Genomic_DNA"/>
</dbReference>
<comment type="catalytic activity">
    <reaction evidence="1">
        <text>Hydrolyzes the link between N-acetylmuramoyl residues and L-amino acid residues in certain cell-wall glycopeptides.</text>
        <dbReference type="EC" id="3.5.1.28"/>
    </reaction>
</comment>
<dbReference type="EC" id="3.5.1.28" evidence="2"/>
<keyword evidence="6" id="KW-1185">Reference proteome</keyword>
<evidence type="ECO:0000256" key="1">
    <source>
        <dbReference type="ARBA" id="ARBA00001561"/>
    </source>
</evidence>